<dbReference type="GO" id="GO:0012506">
    <property type="term" value="C:vesicle membrane"/>
    <property type="evidence" value="ECO:0007669"/>
    <property type="project" value="TreeGrafter"/>
</dbReference>
<dbReference type="GO" id="GO:0006886">
    <property type="term" value="P:intracellular protein transport"/>
    <property type="evidence" value="ECO:0007669"/>
    <property type="project" value="TreeGrafter"/>
</dbReference>
<dbReference type="EMBL" id="MU251406">
    <property type="protein sequence ID" value="KAG9236490.1"/>
    <property type="molecule type" value="Genomic_DNA"/>
</dbReference>
<dbReference type="PANTHER" id="PTHR46467">
    <property type="entry name" value="TETHER CONTAINING UBX DOMAIN FOR GLUT4"/>
    <property type="match status" value="1"/>
</dbReference>
<evidence type="ECO:0000259" key="2">
    <source>
        <dbReference type="Pfam" id="PF00789"/>
    </source>
</evidence>
<keyword evidence="5" id="KW-1185">Reference proteome</keyword>
<dbReference type="CDD" id="cd01767">
    <property type="entry name" value="UBX"/>
    <property type="match status" value="1"/>
</dbReference>
<reference evidence="4" key="1">
    <citation type="journal article" date="2021" name="IMA Fungus">
        <title>Genomic characterization of three marine fungi, including Emericellopsis atlantica sp. nov. with signatures of a generalist lifestyle and marine biomass degradation.</title>
        <authorList>
            <person name="Hagestad O.C."/>
            <person name="Hou L."/>
            <person name="Andersen J.H."/>
            <person name="Hansen E.H."/>
            <person name="Altermark B."/>
            <person name="Li C."/>
            <person name="Kuhnert E."/>
            <person name="Cox R.J."/>
            <person name="Crous P.W."/>
            <person name="Spatafora J.W."/>
            <person name="Lail K."/>
            <person name="Amirebrahimi M."/>
            <person name="Lipzen A."/>
            <person name="Pangilinan J."/>
            <person name="Andreopoulos W."/>
            <person name="Hayes R.D."/>
            <person name="Ng V."/>
            <person name="Grigoriev I.V."/>
            <person name="Jackson S.A."/>
            <person name="Sutton T.D.S."/>
            <person name="Dobson A.D.W."/>
            <person name="Rama T."/>
        </authorList>
    </citation>
    <scope>NUCLEOTIDE SEQUENCE</scope>
    <source>
        <strain evidence="4">TRa018bII</strain>
    </source>
</reference>
<evidence type="ECO:0000313" key="5">
    <source>
        <dbReference type="Proteomes" id="UP000824998"/>
    </source>
</evidence>
<dbReference type="InterPro" id="IPR059238">
    <property type="entry name" value="UBX1_UBXN9"/>
</dbReference>
<evidence type="ECO:0000259" key="3">
    <source>
        <dbReference type="Pfam" id="PF11470"/>
    </source>
</evidence>
<dbReference type="OrthoDB" id="440781at2759"/>
<feature type="compositionally biased region" description="Low complexity" evidence="1">
    <location>
        <begin position="242"/>
        <end position="265"/>
    </location>
</feature>
<dbReference type="Pfam" id="PF11470">
    <property type="entry name" value="TUG-UBL1"/>
    <property type="match status" value="1"/>
</dbReference>
<dbReference type="GO" id="GO:0005737">
    <property type="term" value="C:cytoplasm"/>
    <property type="evidence" value="ECO:0007669"/>
    <property type="project" value="TreeGrafter"/>
</dbReference>
<organism evidence="4 5">
    <name type="scientific">Amylocarpus encephaloides</name>
    <dbReference type="NCBI Taxonomy" id="45428"/>
    <lineage>
        <taxon>Eukaryota</taxon>
        <taxon>Fungi</taxon>
        <taxon>Dikarya</taxon>
        <taxon>Ascomycota</taxon>
        <taxon>Pezizomycotina</taxon>
        <taxon>Leotiomycetes</taxon>
        <taxon>Helotiales</taxon>
        <taxon>Helotiales incertae sedis</taxon>
        <taxon>Amylocarpus</taxon>
    </lineage>
</organism>
<dbReference type="Gene3D" id="3.10.20.90">
    <property type="entry name" value="Phosphatidylinositol 3-kinase Catalytic Subunit, Chain A, domain 1"/>
    <property type="match status" value="1"/>
</dbReference>
<sequence length="495" mass="53671">MTEVLKDACKKFGTNSSNYGIKHKGRPLDLSRNFRQTGLPSGAKLELVVASKSPSVVSIALQLPDVYSSTVPGGRLIGKVPSDTTVWQILRKFESTEGQNYNFTARGFAKVADGNVLESQICYEMPTVNIMGRNISAFPDLQQTLAQLGFNEGSCLLRLNFVRSNTPLETVRAEIDGFFKSQKEEAVEATASAETVATEADTQTTESSGSAPAEKSGDAANAVANLLKDPTPAGDVEMPNRPQETQQPAATIAATTSASQTVTQSPKDDVLGPDQRHITIYSPPTSDMPKAALQASREEDFEPTIVHAKLHQDRLKNNSHNKRLLSDAETSRLEKEKEARLAQSSGVRVKIRFPDQSSIVTHFKAYETGAQLYQHVGGLINASNRSFKLVWNGGNGVQTVPNDESKKLIKDLKFDGAILVNFVWEDGVNDAAKKEPTLKPEYAQKAREVVVQEVRDVPDVGPSNSAASDLSEAGQKVSAKVKGGMPKWFKGLGKK</sequence>
<feature type="compositionally biased region" description="Low complexity" evidence="1">
    <location>
        <begin position="190"/>
        <end position="200"/>
    </location>
</feature>
<dbReference type="PANTHER" id="PTHR46467:SF1">
    <property type="entry name" value="TETHER CONTAINING UBX DOMAIN FOR GLUT4"/>
    <property type="match status" value="1"/>
</dbReference>
<dbReference type="InterPro" id="IPR001012">
    <property type="entry name" value="UBX_dom"/>
</dbReference>
<gene>
    <name evidence="4" type="ORF">BJ875DRAFT_372023</name>
</gene>
<dbReference type="SUPFAM" id="SSF54236">
    <property type="entry name" value="Ubiquitin-like"/>
    <property type="match status" value="2"/>
</dbReference>
<evidence type="ECO:0000256" key="1">
    <source>
        <dbReference type="SAM" id="MobiDB-lite"/>
    </source>
</evidence>
<proteinExistence type="predicted"/>
<feature type="region of interest" description="Disordered" evidence="1">
    <location>
        <begin position="190"/>
        <end position="274"/>
    </location>
</feature>
<dbReference type="CDD" id="cd17075">
    <property type="entry name" value="UBX1_UBXN9"/>
    <property type="match status" value="1"/>
</dbReference>
<name>A0A9P8C7M7_9HELO</name>
<accession>A0A9P8C7M7</accession>
<feature type="domain" description="TUG ubiquitin-like" evidence="3">
    <location>
        <begin position="1"/>
        <end position="47"/>
    </location>
</feature>
<dbReference type="GO" id="GO:0005634">
    <property type="term" value="C:nucleus"/>
    <property type="evidence" value="ECO:0007669"/>
    <property type="project" value="TreeGrafter"/>
</dbReference>
<evidence type="ECO:0000313" key="4">
    <source>
        <dbReference type="EMBL" id="KAG9236490.1"/>
    </source>
</evidence>
<feature type="compositionally biased region" description="Polar residues" evidence="1">
    <location>
        <begin position="201"/>
        <end position="210"/>
    </location>
</feature>
<dbReference type="Proteomes" id="UP000824998">
    <property type="component" value="Unassembled WGS sequence"/>
</dbReference>
<dbReference type="InterPro" id="IPR029071">
    <property type="entry name" value="Ubiquitin-like_domsf"/>
</dbReference>
<comment type="caution">
    <text evidence="4">The sequence shown here is derived from an EMBL/GenBank/DDBJ whole genome shotgun (WGS) entry which is preliminary data.</text>
</comment>
<dbReference type="Pfam" id="PF00789">
    <property type="entry name" value="UBX"/>
    <property type="match status" value="1"/>
</dbReference>
<dbReference type="InterPro" id="IPR021569">
    <property type="entry name" value="TUG-UBL1"/>
</dbReference>
<protein>
    <submittedName>
        <fullName evidence="4">Tether UBX domain-containing protein for GLUT4</fullName>
    </submittedName>
</protein>
<dbReference type="AlphaFoldDB" id="A0A9P8C7M7"/>
<feature type="domain" description="UBX" evidence="2">
    <location>
        <begin position="345"/>
        <end position="412"/>
    </location>
</feature>
<feature type="region of interest" description="Disordered" evidence="1">
    <location>
        <begin position="457"/>
        <end position="479"/>
    </location>
</feature>